<organism evidence="2 3">
    <name type="scientific">Pocillopora damicornis</name>
    <name type="common">Cauliflower coral</name>
    <name type="synonym">Millepora damicornis</name>
    <dbReference type="NCBI Taxonomy" id="46731"/>
    <lineage>
        <taxon>Eukaryota</taxon>
        <taxon>Metazoa</taxon>
        <taxon>Cnidaria</taxon>
        <taxon>Anthozoa</taxon>
        <taxon>Hexacorallia</taxon>
        <taxon>Scleractinia</taxon>
        <taxon>Astrocoeniina</taxon>
        <taxon>Pocilloporidae</taxon>
        <taxon>Pocillopora</taxon>
    </lineage>
</organism>
<protein>
    <submittedName>
        <fullName evidence="2">Uncharacterized protein</fullName>
    </submittedName>
</protein>
<dbReference type="Proteomes" id="UP000275408">
    <property type="component" value="Unassembled WGS sequence"/>
</dbReference>
<keyword evidence="3" id="KW-1185">Reference proteome</keyword>
<comment type="caution">
    <text evidence="2">The sequence shown here is derived from an EMBL/GenBank/DDBJ whole genome shotgun (WGS) entry which is preliminary data.</text>
</comment>
<reference evidence="2 3" key="1">
    <citation type="journal article" date="2018" name="Sci. Rep.">
        <title>Comparative analysis of the Pocillopora damicornis genome highlights role of immune system in coral evolution.</title>
        <authorList>
            <person name="Cunning R."/>
            <person name="Bay R.A."/>
            <person name="Gillette P."/>
            <person name="Baker A.C."/>
            <person name="Traylor-Knowles N."/>
        </authorList>
    </citation>
    <scope>NUCLEOTIDE SEQUENCE [LARGE SCALE GENOMIC DNA]</scope>
    <source>
        <strain evidence="2">RSMAS</strain>
        <tissue evidence="2">Whole animal</tissue>
    </source>
</reference>
<feature type="compositionally biased region" description="Acidic residues" evidence="1">
    <location>
        <begin position="36"/>
        <end position="45"/>
    </location>
</feature>
<dbReference type="OrthoDB" id="6770331at2759"/>
<feature type="compositionally biased region" description="Acidic residues" evidence="1">
    <location>
        <begin position="9"/>
        <end position="27"/>
    </location>
</feature>
<feature type="region of interest" description="Disordered" evidence="1">
    <location>
        <begin position="1"/>
        <end position="53"/>
    </location>
</feature>
<feature type="non-terminal residue" evidence="2">
    <location>
        <position position="101"/>
    </location>
</feature>
<evidence type="ECO:0000256" key="1">
    <source>
        <dbReference type="SAM" id="MobiDB-lite"/>
    </source>
</evidence>
<dbReference type="InterPro" id="IPR011990">
    <property type="entry name" value="TPR-like_helical_dom_sf"/>
</dbReference>
<dbReference type="AlphaFoldDB" id="A0A3M6UUB3"/>
<dbReference type="OMA" id="DAREGMN"/>
<evidence type="ECO:0000313" key="2">
    <source>
        <dbReference type="EMBL" id="RMX56908.1"/>
    </source>
</evidence>
<dbReference type="EMBL" id="RCHS01000769">
    <property type="protein sequence ID" value="RMX56908.1"/>
    <property type="molecule type" value="Genomic_DNA"/>
</dbReference>
<evidence type="ECO:0000313" key="3">
    <source>
        <dbReference type="Proteomes" id="UP000275408"/>
    </source>
</evidence>
<accession>A0A3M6UUB3</accession>
<proteinExistence type="predicted"/>
<name>A0A3M6UUB3_POCDA</name>
<gene>
    <name evidence="2" type="ORF">pdam_00021974</name>
</gene>
<dbReference type="Gene3D" id="1.25.40.10">
    <property type="entry name" value="Tetratricopeptide repeat domain"/>
    <property type="match status" value="1"/>
</dbReference>
<sequence length="101" mass="11595">MADNSKMEVEEDARETTEDQDIEENMDEAVNKEDGSSDSEDSDDNEAVHDPRIQQLELQVASNPYHYDSHVELVKLLRESGDLDRLRDAREGMNKIFPLTE</sequence>
<dbReference type="STRING" id="46731.A0A3M6UUB3"/>